<dbReference type="Proteomes" id="UP001064048">
    <property type="component" value="Chromosome 2"/>
</dbReference>
<gene>
    <name evidence="1" type="ORF">MSG28_001759</name>
</gene>
<keyword evidence="2" id="KW-1185">Reference proteome</keyword>
<organism evidence="1 2">
    <name type="scientific">Choristoneura fumiferana</name>
    <name type="common">Spruce budworm moth</name>
    <name type="synonym">Archips fumiferana</name>
    <dbReference type="NCBI Taxonomy" id="7141"/>
    <lineage>
        <taxon>Eukaryota</taxon>
        <taxon>Metazoa</taxon>
        <taxon>Ecdysozoa</taxon>
        <taxon>Arthropoda</taxon>
        <taxon>Hexapoda</taxon>
        <taxon>Insecta</taxon>
        <taxon>Pterygota</taxon>
        <taxon>Neoptera</taxon>
        <taxon>Endopterygota</taxon>
        <taxon>Lepidoptera</taxon>
        <taxon>Glossata</taxon>
        <taxon>Ditrysia</taxon>
        <taxon>Tortricoidea</taxon>
        <taxon>Tortricidae</taxon>
        <taxon>Tortricinae</taxon>
        <taxon>Choristoneura</taxon>
    </lineage>
</organism>
<reference evidence="1 2" key="1">
    <citation type="journal article" date="2022" name="Genome Biol. Evol.">
        <title>The Spruce Budworm Genome: Reconstructing the Evolutionary History of Antifreeze Proteins.</title>
        <authorList>
            <person name="Beliveau C."/>
            <person name="Gagne P."/>
            <person name="Picq S."/>
            <person name="Vernygora O."/>
            <person name="Keeling C.I."/>
            <person name="Pinkney K."/>
            <person name="Doucet D."/>
            <person name="Wen F."/>
            <person name="Johnston J.S."/>
            <person name="Maaroufi H."/>
            <person name="Boyle B."/>
            <person name="Laroche J."/>
            <person name="Dewar K."/>
            <person name="Juretic N."/>
            <person name="Blackburn G."/>
            <person name="Nisole A."/>
            <person name="Brunet B."/>
            <person name="Brandao M."/>
            <person name="Lumley L."/>
            <person name="Duan J."/>
            <person name="Quan G."/>
            <person name="Lucarotti C.J."/>
            <person name="Roe A.D."/>
            <person name="Sperling F.A.H."/>
            <person name="Levesque R.C."/>
            <person name="Cusson M."/>
        </authorList>
    </citation>
    <scope>NUCLEOTIDE SEQUENCE [LARGE SCALE GENOMIC DNA]</scope>
    <source>
        <strain evidence="1">Glfc:IPQL:Cfum</strain>
    </source>
</reference>
<evidence type="ECO:0000313" key="2">
    <source>
        <dbReference type="Proteomes" id="UP001064048"/>
    </source>
</evidence>
<sequence>MRLIWIFLLVKVRALGTQASTHWMVTESGLIQPKLDSPFEMARPYDLLAFLNQDTRWDNIINLYHDLSKRQEVINTLWASLERDTDVAVQLAEDENCMNAGPVNVLDWYASILEDGRSKFIPKHEYWTSNPDYGYDSYVPDCKKISSLTFSMFAFEHLEGMIKRENLSIDPELSLPEQISPIMTVDQFGYWVANILQLNSTSWLHYNMASLYWRVRGNAPKALECSRRAVHYAPREYKDIAFLSLGTILHRSKMTEDAITVLRAAVDHDPYFPLHHFMLGNAYGVLGDFNSSLKHLDICLELNPTFDLALKHKYGVLCHAIFIHNKDAVQNTLTKLRAELVEYSQRESHWLASQAAFLKTMKLPEEYDYRHVENNCAKMGELTGLEFRELKKGGDMNSLIQYFLDGPMYNDKWLSEKGVHAVESVHSLQKLIKHIQKHASMASEFVIQAEQLKTPDQKLLKELGLKLSDLKSIEPGTESKTQKGDSRHSEKKPTHVNQQKGQIEEENFEYEGGMFLYPPSMKVNRNSEDFDRDSDWPSHKFCKEIASDFPKNLEAIFPVFMPFENKGIRLKSLLTTKLGVPADVEFDLPWHPPTCPQDKDGAGFTQKKSKQQLASEVADTGYLRQKLLEYVADGDMSIVKHMQDAEIGQRIYAAVQKKLAPKWLLYTLSSLYWRVRGNNVNALHCLLTAGRTVQARYKDIVLTSLASLYLEMGYFDEALAASEEAFRLSLFEPATNFILAELNMLKKHRNTHMFHLKQVVRVDAGFMNGLARNLLNGWACVQRQANTEQDTEYGEGDICAPLEPGISMVCEKDGTNCHMSNIHCYNSRERESGSLVRMLELKGEDIRSSVDHIDETIFEPFITNMPSDRGDRLAHHKNFEAMLKTVDSALRGCGPRGCSYIQPDDLALKQEDCTYQHLQLGYWMHIISFRQLISDNELKLPPEIPTLTPTNKKVPECRLFSDPSEDFFLERLSRIDTDNWEPVLSLMHQFAEIFDYFDYSSLGAKIAKYVDAQPRAWLGALAAGWWCGAGGRGACAARCLAAASARAPPPAQPRALTALAQLLHMQSKHQDAKDVAYLAFYMAPKSKIEAFLVAVSHAYMEEYEQAVWMYRYALTFDDKFLPAKACLHATMCLMLFGESAKAKPPKED</sequence>
<dbReference type="EMBL" id="CM046102">
    <property type="protein sequence ID" value="KAI8440472.1"/>
    <property type="molecule type" value="Genomic_DNA"/>
</dbReference>
<accession>A0ACC0KVZ0</accession>
<protein>
    <submittedName>
        <fullName evidence="1">Uncharacterized protein</fullName>
    </submittedName>
</protein>
<evidence type="ECO:0000313" key="1">
    <source>
        <dbReference type="EMBL" id="KAI8440472.1"/>
    </source>
</evidence>
<comment type="caution">
    <text evidence="1">The sequence shown here is derived from an EMBL/GenBank/DDBJ whole genome shotgun (WGS) entry which is preliminary data.</text>
</comment>
<name>A0ACC0KVZ0_CHOFU</name>
<proteinExistence type="predicted"/>